<dbReference type="AlphaFoldDB" id="A0A918YDS8"/>
<organism evidence="2 3">
    <name type="scientific">Streptomyces alanosinicus</name>
    <dbReference type="NCBI Taxonomy" id="68171"/>
    <lineage>
        <taxon>Bacteria</taxon>
        <taxon>Bacillati</taxon>
        <taxon>Actinomycetota</taxon>
        <taxon>Actinomycetes</taxon>
        <taxon>Kitasatosporales</taxon>
        <taxon>Streptomycetaceae</taxon>
        <taxon>Streptomyces</taxon>
    </lineage>
</organism>
<keyword evidence="1" id="KW-0812">Transmembrane</keyword>
<dbReference type="Proteomes" id="UP000655443">
    <property type="component" value="Unassembled WGS sequence"/>
</dbReference>
<feature type="transmembrane region" description="Helical" evidence="1">
    <location>
        <begin position="105"/>
        <end position="125"/>
    </location>
</feature>
<gene>
    <name evidence="2" type="ORF">GCM10010339_09630</name>
</gene>
<feature type="transmembrane region" description="Helical" evidence="1">
    <location>
        <begin position="30"/>
        <end position="51"/>
    </location>
</feature>
<dbReference type="EMBL" id="BMVG01000001">
    <property type="protein sequence ID" value="GHD99215.1"/>
    <property type="molecule type" value="Genomic_DNA"/>
</dbReference>
<keyword evidence="3" id="KW-1185">Reference proteome</keyword>
<evidence type="ECO:0000313" key="3">
    <source>
        <dbReference type="Proteomes" id="UP000655443"/>
    </source>
</evidence>
<keyword evidence="1" id="KW-1133">Transmembrane helix</keyword>
<reference evidence="2" key="2">
    <citation type="submission" date="2020-09" db="EMBL/GenBank/DDBJ databases">
        <authorList>
            <person name="Sun Q."/>
            <person name="Ohkuma M."/>
        </authorList>
    </citation>
    <scope>NUCLEOTIDE SEQUENCE</scope>
    <source>
        <strain evidence="2">JCM 4714</strain>
    </source>
</reference>
<proteinExistence type="predicted"/>
<comment type="caution">
    <text evidence="2">The sequence shown here is derived from an EMBL/GenBank/DDBJ whole genome shotgun (WGS) entry which is preliminary data.</text>
</comment>
<evidence type="ECO:0000313" key="2">
    <source>
        <dbReference type="EMBL" id="GHD99215.1"/>
    </source>
</evidence>
<accession>A0A918YDS8</accession>
<keyword evidence="1" id="KW-0472">Membrane</keyword>
<feature type="transmembrane region" description="Helical" evidence="1">
    <location>
        <begin position="78"/>
        <end position="99"/>
    </location>
</feature>
<protein>
    <submittedName>
        <fullName evidence="2">Uncharacterized protein</fullName>
    </submittedName>
</protein>
<reference evidence="2" key="1">
    <citation type="journal article" date="2014" name="Int. J. Syst. Evol. Microbiol.">
        <title>Complete genome sequence of Corynebacterium casei LMG S-19264T (=DSM 44701T), isolated from a smear-ripened cheese.</title>
        <authorList>
            <consortium name="US DOE Joint Genome Institute (JGI-PGF)"/>
            <person name="Walter F."/>
            <person name="Albersmeier A."/>
            <person name="Kalinowski J."/>
            <person name="Ruckert C."/>
        </authorList>
    </citation>
    <scope>NUCLEOTIDE SEQUENCE</scope>
    <source>
        <strain evidence="2">JCM 4714</strain>
    </source>
</reference>
<evidence type="ECO:0000256" key="1">
    <source>
        <dbReference type="SAM" id="Phobius"/>
    </source>
</evidence>
<sequence>MRVRRAAATLSAALMTALLAGVGTRIAERWLQTVVLAGLLWVATLVVAVRLGHAHPFDTVRLTDWLDRIAAHRTGHSSAAILLVTAAALLAAGAVGLVADALGGLFQWLWGADGAGLPGSLLLRWRRNRWRRLRERDRRAVARAAARAGPGGWLVRARGHRAVRRRRAPEPQRPTRIGECFASVAVRLHARYRLDLEPAWPRLWALLPEPLRLDLAGARTAYDAAARLAGWGLLYAAVALLWWPAALVAAGVLALSVARARAAAAVLAALVEAAVDLHLTALGERLGVEAGEIGRLGSAIGHRLEPPNASP</sequence>
<feature type="transmembrane region" description="Helical" evidence="1">
    <location>
        <begin position="233"/>
        <end position="256"/>
    </location>
</feature>
<name>A0A918YDS8_9ACTN</name>